<accession>A0AAE0YSK9</accession>
<proteinExistence type="predicted"/>
<keyword evidence="3" id="KW-1185">Reference proteome</keyword>
<dbReference type="Proteomes" id="UP001283361">
    <property type="component" value="Unassembled WGS sequence"/>
</dbReference>
<protein>
    <submittedName>
        <fullName evidence="2">Uncharacterized protein</fullName>
    </submittedName>
</protein>
<evidence type="ECO:0000256" key="1">
    <source>
        <dbReference type="SAM" id="MobiDB-lite"/>
    </source>
</evidence>
<feature type="region of interest" description="Disordered" evidence="1">
    <location>
        <begin position="1"/>
        <end position="25"/>
    </location>
</feature>
<dbReference type="AlphaFoldDB" id="A0AAE0YSK9"/>
<reference evidence="2" key="1">
    <citation type="journal article" date="2023" name="G3 (Bethesda)">
        <title>A reference genome for the long-term kleptoplast-retaining sea slug Elysia crispata morphotype clarki.</title>
        <authorList>
            <person name="Eastman K.E."/>
            <person name="Pendleton A.L."/>
            <person name="Shaikh M.A."/>
            <person name="Suttiyut T."/>
            <person name="Ogas R."/>
            <person name="Tomko P."/>
            <person name="Gavelis G."/>
            <person name="Widhalm J.R."/>
            <person name="Wisecaver J.H."/>
        </authorList>
    </citation>
    <scope>NUCLEOTIDE SEQUENCE</scope>
    <source>
        <strain evidence="2">ECLA1</strain>
    </source>
</reference>
<evidence type="ECO:0000313" key="3">
    <source>
        <dbReference type="Proteomes" id="UP001283361"/>
    </source>
</evidence>
<comment type="caution">
    <text evidence="2">The sequence shown here is derived from an EMBL/GenBank/DDBJ whole genome shotgun (WGS) entry which is preliminary data.</text>
</comment>
<gene>
    <name evidence="2" type="ORF">RRG08_061604</name>
</gene>
<dbReference type="EMBL" id="JAWDGP010005499">
    <property type="protein sequence ID" value="KAK3756544.1"/>
    <property type="molecule type" value="Genomic_DNA"/>
</dbReference>
<organism evidence="2 3">
    <name type="scientific">Elysia crispata</name>
    <name type="common">lettuce slug</name>
    <dbReference type="NCBI Taxonomy" id="231223"/>
    <lineage>
        <taxon>Eukaryota</taxon>
        <taxon>Metazoa</taxon>
        <taxon>Spiralia</taxon>
        <taxon>Lophotrochozoa</taxon>
        <taxon>Mollusca</taxon>
        <taxon>Gastropoda</taxon>
        <taxon>Heterobranchia</taxon>
        <taxon>Euthyneura</taxon>
        <taxon>Panpulmonata</taxon>
        <taxon>Sacoglossa</taxon>
        <taxon>Placobranchoidea</taxon>
        <taxon>Plakobranchidae</taxon>
        <taxon>Elysia</taxon>
    </lineage>
</organism>
<sequence length="241" mass="26075">MKGSDRLPDIPACSQDGRLPEAASASTSARQWAASSTADAPEVSVIALAPCSQQLQVLFVNLKGNTAGTITAGRMAENIGAAIHYTLDVWRADRGGLKRKQHRCHGEDNCTAVSNRAAGGQTLTAGVHCWSPVSSGHLDSKRQASGSLCCPAQRIKMWCWAEKLGIGFHLRRLTFDFLYGFLEMFGNPGVSRPAITVWAPCGGVRLLGGFVKVGEEMAVQVGNRRWLSGLWEKRVGWMQHI</sequence>
<name>A0AAE0YSK9_9GAST</name>
<evidence type="ECO:0000313" key="2">
    <source>
        <dbReference type="EMBL" id="KAK3756544.1"/>
    </source>
</evidence>